<evidence type="ECO:0000256" key="1">
    <source>
        <dbReference type="ARBA" id="ARBA00006692"/>
    </source>
</evidence>
<dbReference type="Pfam" id="PF00069">
    <property type="entry name" value="Pkinase"/>
    <property type="match status" value="1"/>
</dbReference>
<evidence type="ECO:0000259" key="13">
    <source>
        <dbReference type="PROSITE" id="PS50011"/>
    </source>
</evidence>
<dbReference type="AlphaFoldDB" id="A0A9P9YBS7"/>
<keyword evidence="7" id="KW-0418">Kinase</keyword>
<reference evidence="14" key="1">
    <citation type="journal article" date="2023" name="Genome Biol. Evol.">
        <title>Long-read-based Genome Assembly of Drosophila gunungcola Reveals Fewer Chemosensory Genes in Flower-breeding Species.</title>
        <authorList>
            <person name="Negi A."/>
            <person name="Liao B.Y."/>
            <person name="Yeh S.D."/>
        </authorList>
    </citation>
    <scope>NUCLEOTIDE SEQUENCE</scope>
    <source>
        <strain evidence="14">Sukarami</strain>
    </source>
</reference>
<dbReference type="InterPro" id="IPR008271">
    <property type="entry name" value="Ser/Thr_kinase_AS"/>
</dbReference>
<dbReference type="SUPFAM" id="SSF56112">
    <property type="entry name" value="Protein kinase-like (PK-like)"/>
    <property type="match status" value="1"/>
</dbReference>
<sequence length="242" mass="27720">MLSLQNQRQPKTTALVDDYEISDTVLGLGINGKVVQCTHRRTKQNYALKVLLDNEKARREVDLHWRVSGCRHIVNIIDVYENTYSGRKCLLVVMECMEGGELFQRIQDKADGAFTEREAAQIMHEICAAIDYLHSRDIAHRDLKPENLLYTTSQPNAILKLTDFGFAKETFTNDTLQTPCYTPYYVGECLSPVSSLKIMSITALVTRNSFKIVKTPLFTVQWHFPGRKLHDTNLIYIHVPQN</sequence>
<dbReference type="PROSITE" id="PS00107">
    <property type="entry name" value="PROTEIN_KINASE_ATP"/>
    <property type="match status" value="1"/>
</dbReference>
<keyword evidence="15" id="KW-1185">Reference proteome</keyword>
<dbReference type="EMBL" id="JAMKOV010000085">
    <property type="protein sequence ID" value="KAI8034036.1"/>
    <property type="molecule type" value="Genomic_DNA"/>
</dbReference>
<dbReference type="Proteomes" id="UP001059596">
    <property type="component" value="Unassembled WGS sequence"/>
</dbReference>
<dbReference type="SMART" id="SM00220">
    <property type="entry name" value="S_TKc"/>
    <property type="match status" value="1"/>
</dbReference>
<evidence type="ECO:0000313" key="15">
    <source>
        <dbReference type="Proteomes" id="UP001059596"/>
    </source>
</evidence>
<protein>
    <recommendedName>
        <fullName evidence="2">non-specific serine/threonine protein kinase</fullName>
        <ecNumber evidence="2">2.7.11.1</ecNumber>
    </recommendedName>
</protein>
<name>A0A9P9YBS7_9MUSC</name>
<dbReference type="InterPro" id="IPR017441">
    <property type="entry name" value="Protein_kinase_ATP_BS"/>
</dbReference>
<comment type="catalytic activity">
    <reaction evidence="10">
        <text>L-seryl-[protein] + ATP = O-phospho-L-seryl-[protein] + ADP + H(+)</text>
        <dbReference type="Rhea" id="RHEA:17989"/>
        <dbReference type="Rhea" id="RHEA-COMP:9863"/>
        <dbReference type="Rhea" id="RHEA-COMP:11604"/>
        <dbReference type="ChEBI" id="CHEBI:15378"/>
        <dbReference type="ChEBI" id="CHEBI:29999"/>
        <dbReference type="ChEBI" id="CHEBI:30616"/>
        <dbReference type="ChEBI" id="CHEBI:83421"/>
        <dbReference type="ChEBI" id="CHEBI:456216"/>
        <dbReference type="EC" id="2.7.11.1"/>
    </reaction>
</comment>
<evidence type="ECO:0000256" key="10">
    <source>
        <dbReference type="ARBA" id="ARBA00048679"/>
    </source>
</evidence>
<comment type="catalytic activity">
    <reaction evidence="9">
        <text>L-threonyl-[protein] + ATP = O-phospho-L-threonyl-[protein] + ADP + H(+)</text>
        <dbReference type="Rhea" id="RHEA:46608"/>
        <dbReference type="Rhea" id="RHEA-COMP:11060"/>
        <dbReference type="Rhea" id="RHEA-COMP:11605"/>
        <dbReference type="ChEBI" id="CHEBI:15378"/>
        <dbReference type="ChEBI" id="CHEBI:30013"/>
        <dbReference type="ChEBI" id="CHEBI:30616"/>
        <dbReference type="ChEBI" id="CHEBI:61977"/>
        <dbReference type="ChEBI" id="CHEBI:456216"/>
        <dbReference type="EC" id="2.7.11.1"/>
    </reaction>
</comment>
<dbReference type="GO" id="GO:0004674">
    <property type="term" value="F:protein serine/threonine kinase activity"/>
    <property type="evidence" value="ECO:0007669"/>
    <property type="project" value="UniProtKB-KW"/>
</dbReference>
<comment type="caution">
    <text evidence="14">The sequence shown here is derived from an EMBL/GenBank/DDBJ whole genome shotgun (WGS) entry which is preliminary data.</text>
</comment>
<evidence type="ECO:0000256" key="12">
    <source>
        <dbReference type="RuleBase" id="RU000304"/>
    </source>
</evidence>
<evidence type="ECO:0000256" key="4">
    <source>
        <dbReference type="ARBA" id="ARBA00022553"/>
    </source>
</evidence>
<keyword evidence="8 11" id="KW-0067">ATP-binding</keyword>
<gene>
    <name evidence="14" type="ORF">M5D96_013196</name>
</gene>
<keyword evidence="4" id="KW-0597">Phosphoprotein</keyword>
<dbReference type="FunFam" id="3.30.200.20:FF:000156">
    <property type="entry name" value="MAP kinase-activated protein kinase 3"/>
    <property type="match status" value="1"/>
</dbReference>
<dbReference type="EC" id="2.7.11.1" evidence="2"/>
<keyword evidence="5" id="KW-0808">Transferase</keyword>
<organism evidence="14 15">
    <name type="scientific">Drosophila gunungcola</name>
    <name type="common">fruit fly</name>
    <dbReference type="NCBI Taxonomy" id="103775"/>
    <lineage>
        <taxon>Eukaryota</taxon>
        <taxon>Metazoa</taxon>
        <taxon>Ecdysozoa</taxon>
        <taxon>Arthropoda</taxon>
        <taxon>Hexapoda</taxon>
        <taxon>Insecta</taxon>
        <taxon>Pterygota</taxon>
        <taxon>Neoptera</taxon>
        <taxon>Endopterygota</taxon>
        <taxon>Diptera</taxon>
        <taxon>Brachycera</taxon>
        <taxon>Muscomorpha</taxon>
        <taxon>Ephydroidea</taxon>
        <taxon>Drosophilidae</taxon>
        <taxon>Drosophila</taxon>
        <taxon>Sophophora</taxon>
    </lineage>
</organism>
<dbReference type="InterPro" id="IPR011009">
    <property type="entry name" value="Kinase-like_dom_sf"/>
</dbReference>
<dbReference type="GO" id="GO:0005524">
    <property type="term" value="F:ATP binding"/>
    <property type="evidence" value="ECO:0007669"/>
    <property type="project" value="UniProtKB-UniRule"/>
</dbReference>
<feature type="binding site" evidence="11">
    <location>
        <position position="49"/>
    </location>
    <ligand>
        <name>ATP</name>
        <dbReference type="ChEBI" id="CHEBI:30616"/>
    </ligand>
</feature>
<dbReference type="PROSITE" id="PS50011">
    <property type="entry name" value="PROTEIN_KINASE_DOM"/>
    <property type="match status" value="1"/>
</dbReference>
<feature type="domain" description="Protein kinase" evidence="13">
    <location>
        <begin position="20"/>
        <end position="242"/>
    </location>
</feature>
<comment type="similarity">
    <text evidence="1">Belongs to the protein kinase superfamily. CAMK Ser/Thr protein kinase family.</text>
</comment>
<evidence type="ECO:0000256" key="3">
    <source>
        <dbReference type="ARBA" id="ARBA00022527"/>
    </source>
</evidence>
<evidence type="ECO:0000256" key="6">
    <source>
        <dbReference type="ARBA" id="ARBA00022741"/>
    </source>
</evidence>
<evidence type="ECO:0000256" key="7">
    <source>
        <dbReference type="ARBA" id="ARBA00022777"/>
    </source>
</evidence>
<evidence type="ECO:0000256" key="2">
    <source>
        <dbReference type="ARBA" id="ARBA00012513"/>
    </source>
</evidence>
<dbReference type="Gene3D" id="3.30.200.20">
    <property type="entry name" value="Phosphorylase Kinase, domain 1"/>
    <property type="match status" value="1"/>
</dbReference>
<accession>A0A9P9YBS7</accession>
<evidence type="ECO:0000256" key="9">
    <source>
        <dbReference type="ARBA" id="ARBA00047899"/>
    </source>
</evidence>
<dbReference type="PANTHER" id="PTHR24347">
    <property type="entry name" value="SERINE/THREONINE-PROTEIN KINASE"/>
    <property type="match status" value="1"/>
</dbReference>
<evidence type="ECO:0000256" key="8">
    <source>
        <dbReference type="ARBA" id="ARBA00022840"/>
    </source>
</evidence>
<dbReference type="InterPro" id="IPR000719">
    <property type="entry name" value="Prot_kinase_dom"/>
</dbReference>
<evidence type="ECO:0000256" key="5">
    <source>
        <dbReference type="ARBA" id="ARBA00022679"/>
    </source>
</evidence>
<dbReference type="Gene3D" id="1.10.510.10">
    <property type="entry name" value="Transferase(Phosphotransferase) domain 1"/>
    <property type="match status" value="1"/>
</dbReference>
<keyword evidence="3 12" id="KW-0723">Serine/threonine-protein kinase</keyword>
<evidence type="ECO:0000256" key="11">
    <source>
        <dbReference type="PROSITE-ProRule" id="PRU10141"/>
    </source>
</evidence>
<proteinExistence type="inferred from homology"/>
<dbReference type="PROSITE" id="PS00108">
    <property type="entry name" value="PROTEIN_KINASE_ST"/>
    <property type="match status" value="1"/>
</dbReference>
<evidence type="ECO:0000313" key="14">
    <source>
        <dbReference type="EMBL" id="KAI8034036.1"/>
    </source>
</evidence>
<keyword evidence="6 11" id="KW-0547">Nucleotide-binding</keyword>